<evidence type="ECO:0000313" key="3">
    <source>
        <dbReference type="EMBL" id="EED15742.1"/>
    </source>
</evidence>
<dbReference type="Pfam" id="PF03221">
    <property type="entry name" value="HTH_Tnp_Tc5"/>
    <property type="match status" value="1"/>
</dbReference>
<organism evidence="3 4">
    <name type="scientific">Talaromyces stipitatus (strain ATCC 10500 / CBS 375.48 / QM 6759 / NRRL 1006)</name>
    <name type="common">Penicillium stipitatum</name>
    <dbReference type="NCBI Taxonomy" id="441959"/>
    <lineage>
        <taxon>Eukaryota</taxon>
        <taxon>Fungi</taxon>
        <taxon>Dikarya</taxon>
        <taxon>Ascomycota</taxon>
        <taxon>Pezizomycotina</taxon>
        <taxon>Eurotiomycetes</taxon>
        <taxon>Eurotiomycetidae</taxon>
        <taxon>Eurotiales</taxon>
        <taxon>Trichocomaceae</taxon>
        <taxon>Talaromyces</taxon>
        <taxon>Talaromyces sect. Talaromyces</taxon>
    </lineage>
</organism>
<protein>
    <recommendedName>
        <fullName evidence="2">HTH CENPB-type domain-containing protein</fullName>
    </recommendedName>
</protein>
<sequence length="247" mass="28664">MTPKLYKEEEELIAKALSACQHEIKPNFSKLSREYGVSRKKLSRRWHGLPSRSTRPPTRRLLSLDQEKALILWIEYLDNIGAPPTNQQIEESANYLLGKDFSGPGEAPRAGKNWVHDFIKRLPKQYVRIVQKPQEKERTVAEHYGEVERWFIDLELAIQQYKIRPQNLWNFDETGFIVGQGKDEVVVTAYPKTSKRYRHIKDDDWLVAPASNGFITDEIAFKWLHTLTTSLGLGPSRIGGYFLWIII</sequence>
<feature type="domain" description="HTH CENPB-type" evidence="2">
    <location>
        <begin position="54"/>
        <end position="128"/>
    </location>
</feature>
<dbReference type="HOGENOM" id="CLU_013929_14_0_1"/>
<dbReference type="PhylomeDB" id="B8MJP3"/>
<proteinExistence type="predicted"/>
<dbReference type="RefSeq" id="XP_002485695.1">
    <property type="nucleotide sequence ID" value="XM_002485650.1"/>
</dbReference>
<dbReference type="PROSITE" id="PS51253">
    <property type="entry name" value="HTH_CENPB"/>
    <property type="match status" value="1"/>
</dbReference>
<dbReference type="EMBL" id="EQ962657">
    <property type="protein sequence ID" value="EED15742.1"/>
    <property type="molecule type" value="Genomic_DNA"/>
</dbReference>
<evidence type="ECO:0000259" key="2">
    <source>
        <dbReference type="PROSITE" id="PS51253"/>
    </source>
</evidence>
<accession>B8MJP3</accession>
<dbReference type="GeneID" id="8103400"/>
<keyword evidence="4" id="KW-1185">Reference proteome</keyword>
<keyword evidence="1" id="KW-0238">DNA-binding</keyword>
<dbReference type="Proteomes" id="UP000001745">
    <property type="component" value="Unassembled WGS sequence"/>
</dbReference>
<dbReference type="OrthoDB" id="4324149at2759"/>
<dbReference type="InterPro" id="IPR006600">
    <property type="entry name" value="HTH_CenpB_DNA-bd_dom"/>
</dbReference>
<reference evidence="4" key="1">
    <citation type="journal article" date="2015" name="Genome Announc.">
        <title>Genome sequence of the AIDS-associated pathogen Penicillium marneffei (ATCC18224) and its near taxonomic relative Talaromyces stipitatus (ATCC10500).</title>
        <authorList>
            <person name="Nierman W.C."/>
            <person name="Fedorova-Abrams N.D."/>
            <person name="Andrianopoulos A."/>
        </authorList>
    </citation>
    <scope>NUCLEOTIDE SEQUENCE [LARGE SCALE GENOMIC DNA]</scope>
    <source>
        <strain evidence="4">ATCC 10500 / CBS 375.48 / QM 6759 / NRRL 1006</strain>
    </source>
</reference>
<dbReference type="VEuPathDB" id="FungiDB:TSTA_051790"/>
<evidence type="ECO:0000256" key="1">
    <source>
        <dbReference type="ARBA" id="ARBA00023125"/>
    </source>
</evidence>
<dbReference type="GO" id="GO:0003677">
    <property type="term" value="F:DNA binding"/>
    <property type="evidence" value="ECO:0007669"/>
    <property type="project" value="UniProtKB-KW"/>
</dbReference>
<dbReference type="AlphaFoldDB" id="B8MJP3"/>
<dbReference type="SMART" id="SM00674">
    <property type="entry name" value="CENPB"/>
    <property type="match status" value="1"/>
</dbReference>
<name>B8MJP3_TALSN</name>
<gene>
    <name evidence="3" type="ORF">TSTA_051790</name>
</gene>
<dbReference type="InParanoid" id="B8MJP3"/>
<evidence type="ECO:0000313" key="4">
    <source>
        <dbReference type="Proteomes" id="UP000001745"/>
    </source>
</evidence>
<dbReference type="OMA" id="SAHHARY"/>